<dbReference type="InterPro" id="IPR011600">
    <property type="entry name" value="Pept_C14_caspase"/>
</dbReference>
<dbReference type="Pfam" id="PF00656">
    <property type="entry name" value="Peptidase_C14"/>
    <property type="match status" value="1"/>
</dbReference>
<dbReference type="GO" id="GO:0006508">
    <property type="term" value="P:proteolysis"/>
    <property type="evidence" value="ECO:0007669"/>
    <property type="project" value="InterPro"/>
</dbReference>
<evidence type="ECO:0000313" key="4">
    <source>
        <dbReference type="Proteomes" id="UP000182100"/>
    </source>
</evidence>
<dbReference type="STRING" id="67344.SAMN05216505_105177"/>
<dbReference type="RefSeq" id="WP_074994581.1">
    <property type="nucleotide sequence ID" value="NZ_FMZK01000005.1"/>
</dbReference>
<accession>A0A1G6S4X5</accession>
<dbReference type="AlphaFoldDB" id="A0A1G6S4X5"/>
<feature type="domain" description="Peptidase C14 caspase" evidence="2">
    <location>
        <begin position="311"/>
        <end position="517"/>
    </location>
</feature>
<reference evidence="4" key="1">
    <citation type="submission" date="2016-10" db="EMBL/GenBank/DDBJ databases">
        <authorList>
            <person name="Varghese N."/>
            <person name="Submissions S."/>
        </authorList>
    </citation>
    <scope>NUCLEOTIDE SEQUENCE [LARGE SCALE GENOMIC DNA]</scope>
    <source>
        <strain evidence="4">CGMCC 4.3504</strain>
    </source>
</reference>
<dbReference type="SUPFAM" id="SSF52129">
    <property type="entry name" value="Caspase-like"/>
    <property type="match status" value="1"/>
</dbReference>
<feature type="region of interest" description="Disordered" evidence="1">
    <location>
        <begin position="1"/>
        <end position="41"/>
    </location>
</feature>
<feature type="region of interest" description="Disordered" evidence="1">
    <location>
        <begin position="522"/>
        <end position="547"/>
    </location>
</feature>
<protein>
    <submittedName>
        <fullName evidence="3">Caspase domain-containing protein</fullName>
    </submittedName>
</protein>
<dbReference type="EMBL" id="FMZK01000005">
    <property type="protein sequence ID" value="SDD11898.1"/>
    <property type="molecule type" value="Genomic_DNA"/>
</dbReference>
<evidence type="ECO:0000313" key="3">
    <source>
        <dbReference type="EMBL" id="SDD11898.1"/>
    </source>
</evidence>
<dbReference type="Proteomes" id="UP000182100">
    <property type="component" value="Unassembled WGS sequence"/>
</dbReference>
<keyword evidence="4" id="KW-1185">Reference proteome</keyword>
<gene>
    <name evidence="3" type="ORF">SAMN05216505_105177</name>
</gene>
<sequence length="547" mass="60456">MLRTDASAPGDRPAEGGARRITLEDLASGDSLPDTPAGRDGRAYLSAVRGLRAELKEIQDGEPPGGPAPPPDLDRTLLWLHFHGLREHAIRAHIMDDIGPHAIVEDARRRLPRESGNLTVDLAEVWLEDSRDSFRAPARPWEISAFRVVLRVLTAWHERSPGGFTVDWEWDGLIGDAAAEALRNDTFRRYDEMRAESAADRLYNEFRSLRIAAWRKCGEGEMNADSLLRRIDDPEISADPEHRDRVRTYLAVGRGWFGPPRRQHERSFLDVVGALCRMADEDPQSVCWPDLVRSAREEEALAKYLPLWHHGAAVLIGVSAYEVLPAVPSIARNIEALRSVMTDRFGVPEANVFVVKDPGSAEDVHEAVLRASEAADPVDGALFVYFAGHGLTDPWGRLMLGLTRSDWKKPWSALDFNNLRHQIADSQIGRRVVVVDSCYSGAALDILGDAENLANAAAIDGTYVLTAANATTPALAPEGEEYTAFTGHLIAALRKGIPGAPEILHTDHLFQHVRRICRERGLPEPGRQVGGDGDRVPLVNNPSWRHT</sequence>
<dbReference type="InterPro" id="IPR029030">
    <property type="entry name" value="Caspase-like_dom_sf"/>
</dbReference>
<organism evidence="3 4">
    <name type="scientific">Streptomyces prasinopilosus</name>
    <dbReference type="NCBI Taxonomy" id="67344"/>
    <lineage>
        <taxon>Bacteria</taxon>
        <taxon>Bacillati</taxon>
        <taxon>Actinomycetota</taxon>
        <taxon>Actinomycetes</taxon>
        <taxon>Kitasatosporales</taxon>
        <taxon>Streptomycetaceae</taxon>
        <taxon>Streptomyces</taxon>
    </lineage>
</organism>
<dbReference type="Gene3D" id="3.40.50.1460">
    <property type="match status" value="1"/>
</dbReference>
<name>A0A1G6S4X5_9ACTN</name>
<evidence type="ECO:0000256" key="1">
    <source>
        <dbReference type="SAM" id="MobiDB-lite"/>
    </source>
</evidence>
<dbReference type="GO" id="GO:0004197">
    <property type="term" value="F:cysteine-type endopeptidase activity"/>
    <property type="evidence" value="ECO:0007669"/>
    <property type="project" value="InterPro"/>
</dbReference>
<proteinExistence type="predicted"/>
<evidence type="ECO:0000259" key="2">
    <source>
        <dbReference type="Pfam" id="PF00656"/>
    </source>
</evidence>
<dbReference type="NCBIfam" id="NF047832">
    <property type="entry name" value="caspase_w_EACC1"/>
    <property type="match status" value="1"/>
</dbReference>
<feature type="compositionally biased region" description="Basic and acidic residues" evidence="1">
    <location>
        <begin position="12"/>
        <end position="23"/>
    </location>
</feature>